<dbReference type="OrthoDB" id="9774536at2"/>
<dbReference type="Proteomes" id="UP000196573">
    <property type="component" value="Unassembled WGS sequence"/>
</dbReference>
<feature type="domain" description="NqrA N-terminal barrel-sandwich hybrid" evidence="9">
    <location>
        <begin position="2"/>
        <end position="95"/>
    </location>
</feature>
<dbReference type="Pfam" id="PF11973">
    <property type="entry name" value="NQRA_SLBB"/>
    <property type="match status" value="1"/>
</dbReference>
<comment type="function">
    <text evidence="8">NQR complex catalyzes the reduction of ubiquinone-1 to ubiquinol by two successive reactions, coupled with the transport of Na(+) ions from the cytoplasm to the periplasm. NqrA to NqrE are probably involved in the second step, the conversion of ubisemiquinone to ubiquinol.</text>
</comment>
<dbReference type="EC" id="7.2.1.1" evidence="8"/>
<evidence type="ECO:0000256" key="2">
    <source>
        <dbReference type="ARBA" id="ARBA00022967"/>
    </source>
</evidence>
<name>A0A1X7AL43_9GAMM</name>
<dbReference type="PANTHER" id="PTHR37839">
    <property type="entry name" value="NA(+)-TRANSLOCATING NADH-QUINONE REDUCTASE SUBUNIT A"/>
    <property type="match status" value="1"/>
</dbReference>
<protein>
    <recommendedName>
        <fullName evidence="8">Na(+)-translocating NADH-quinone reductase subunit A</fullName>
        <shortName evidence="8">Na(+)-NQR subunit A</shortName>
        <shortName evidence="8">Na(+)-translocating NQR subunit A</shortName>
        <ecNumber evidence="8">7.2.1.1</ecNumber>
    </recommendedName>
    <alternativeName>
        <fullName evidence="8">NQR complex subunit A</fullName>
    </alternativeName>
    <alternativeName>
        <fullName evidence="8">NQR-1 subunit A</fullName>
    </alternativeName>
</protein>
<comment type="similarity">
    <text evidence="8">Belongs to the NqrA family.</text>
</comment>
<keyword evidence="1 8" id="KW-0813">Transport</keyword>
<dbReference type="GO" id="GO:0006814">
    <property type="term" value="P:sodium ion transport"/>
    <property type="evidence" value="ECO:0007669"/>
    <property type="project" value="UniProtKB-UniRule"/>
</dbReference>
<evidence type="ECO:0000259" key="11">
    <source>
        <dbReference type="Pfam" id="PF24836"/>
    </source>
</evidence>
<keyword evidence="3 8" id="KW-0520">NAD</keyword>
<keyword evidence="4 8" id="KW-0915">Sodium</keyword>
<proteinExistence type="inferred from homology"/>
<dbReference type="NCBIfam" id="NF003759">
    <property type="entry name" value="PRK05352.1-2"/>
    <property type="match status" value="1"/>
</dbReference>
<dbReference type="HAMAP" id="MF_00425">
    <property type="entry name" value="NqrA"/>
    <property type="match status" value="1"/>
</dbReference>
<keyword evidence="13" id="KW-1185">Reference proteome</keyword>
<evidence type="ECO:0000313" key="12">
    <source>
        <dbReference type="EMBL" id="SMA47822.1"/>
    </source>
</evidence>
<dbReference type="GO" id="GO:0016655">
    <property type="term" value="F:oxidoreductase activity, acting on NAD(P)H, quinone or similar compound as acceptor"/>
    <property type="evidence" value="ECO:0007669"/>
    <property type="project" value="UniProtKB-UniRule"/>
</dbReference>
<feature type="domain" description="Na(+)-translocating NADH-quinone reductase subunit A C-terminal" evidence="10">
    <location>
        <begin position="259"/>
        <end position="307"/>
    </location>
</feature>
<evidence type="ECO:0000259" key="10">
    <source>
        <dbReference type="Pfam" id="PF11973"/>
    </source>
</evidence>
<dbReference type="Pfam" id="PF24836">
    <property type="entry name" value="NQRA_2nd"/>
    <property type="match status" value="1"/>
</dbReference>
<evidence type="ECO:0000256" key="4">
    <source>
        <dbReference type="ARBA" id="ARBA00023053"/>
    </source>
</evidence>
<keyword evidence="12" id="KW-0560">Oxidoreductase</keyword>
<comment type="subunit">
    <text evidence="8">Composed of six subunits; NqrA, NqrB, NqrC, NqrD, NqrE and NqrF.</text>
</comment>
<dbReference type="NCBIfam" id="TIGR01936">
    <property type="entry name" value="nqrA"/>
    <property type="match status" value="1"/>
</dbReference>
<feature type="domain" description="NqrA second alpha/beta" evidence="11">
    <location>
        <begin position="114"/>
        <end position="254"/>
    </location>
</feature>
<dbReference type="InterPro" id="IPR056147">
    <property type="entry name" value="NQRA_N"/>
</dbReference>
<evidence type="ECO:0000256" key="1">
    <source>
        <dbReference type="ARBA" id="ARBA00022448"/>
    </source>
</evidence>
<keyword evidence="2 8" id="KW-1278">Translocase</keyword>
<comment type="catalytic activity">
    <reaction evidence="8">
        <text>a ubiquinone + n Na(+)(in) + NADH + H(+) = a ubiquinol + n Na(+)(out) + NAD(+)</text>
        <dbReference type="Rhea" id="RHEA:47748"/>
        <dbReference type="Rhea" id="RHEA-COMP:9565"/>
        <dbReference type="Rhea" id="RHEA-COMP:9566"/>
        <dbReference type="ChEBI" id="CHEBI:15378"/>
        <dbReference type="ChEBI" id="CHEBI:16389"/>
        <dbReference type="ChEBI" id="CHEBI:17976"/>
        <dbReference type="ChEBI" id="CHEBI:29101"/>
        <dbReference type="ChEBI" id="CHEBI:57540"/>
        <dbReference type="ChEBI" id="CHEBI:57945"/>
        <dbReference type="EC" id="7.2.1.1"/>
    </reaction>
</comment>
<reference evidence="12 13" key="1">
    <citation type="submission" date="2017-03" db="EMBL/GenBank/DDBJ databases">
        <authorList>
            <person name="Afonso C.L."/>
            <person name="Miller P.J."/>
            <person name="Scott M.A."/>
            <person name="Spackman E."/>
            <person name="Goraichik I."/>
            <person name="Dimitrov K.M."/>
            <person name="Suarez D.L."/>
            <person name="Swayne D.E."/>
        </authorList>
    </citation>
    <scope>NUCLEOTIDE SEQUENCE [LARGE SCALE GENOMIC DNA]</scope>
    <source>
        <strain evidence="12">SB41UT1</strain>
    </source>
</reference>
<dbReference type="AlphaFoldDB" id="A0A1X7AL43"/>
<evidence type="ECO:0000313" key="13">
    <source>
        <dbReference type="Proteomes" id="UP000196573"/>
    </source>
</evidence>
<accession>A0A1X7AL43</accession>
<dbReference type="InterPro" id="IPR008703">
    <property type="entry name" value="NqrA"/>
</dbReference>
<dbReference type="Pfam" id="PF05896">
    <property type="entry name" value="NQRA_N"/>
    <property type="match status" value="1"/>
</dbReference>
<sequence length="443" mass="47762">MIKIKQGLDLPISGSPQQVIGEGPQVRSVAVIGPDYVGMKPTMAVSVGDRVRAGDLLFTDKKTEGVRYTAPASGVVAAVHRGEKRVLQSVVIDVEGDDAVTFDSFPADQLASLERSKVQDVLVESGLWTALRTRPFSKVPALGTAPRSIFVTAMDTNPLAANPELVIAEQKEAFEHGLTVLSRLTDGAVYLCKAPGADIPAAKAEVKEFAGPHPAGLAGTHIHFIDPVGANRTVWSIGYQDVIAIGKLFTTGQLWLERVVALAGPQVSEPRLVRTRIGANLDELTAGQLKGGENRVVSGSVFGGRTSNGPFAFLGRYHNQITVLEEGRERFMLHYFSPGFDRFSVMPTYISGLMKKVFPFNTSTNGSERAMVPVGSYEKVMPLDILPTQLLRSLICGDIEVAAQLGALELDEDDLALCTFVCPGKYEYGPILRDNLTRIEIEG</sequence>
<dbReference type="EMBL" id="FWPT01000005">
    <property type="protein sequence ID" value="SMA47822.1"/>
    <property type="molecule type" value="Genomic_DNA"/>
</dbReference>
<keyword evidence="5 8" id="KW-0406">Ion transport</keyword>
<gene>
    <name evidence="8 12" type="primary">nqrA</name>
    <name evidence="12" type="ORF">EHSB41UT_02560</name>
</gene>
<evidence type="ECO:0000256" key="3">
    <source>
        <dbReference type="ARBA" id="ARBA00023027"/>
    </source>
</evidence>
<organism evidence="12 13">
    <name type="scientific">Parendozoicomonas haliclonae</name>
    <dbReference type="NCBI Taxonomy" id="1960125"/>
    <lineage>
        <taxon>Bacteria</taxon>
        <taxon>Pseudomonadati</taxon>
        <taxon>Pseudomonadota</taxon>
        <taxon>Gammaproteobacteria</taxon>
        <taxon>Oceanospirillales</taxon>
        <taxon>Endozoicomonadaceae</taxon>
        <taxon>Parendozoicomonas</taxon>
    </lineage>
</organism>
<dbReference type="InterPro" id="IPR022615">
    <property type="entry name" value="NqrA_C_domain"/>
</dbReference>
<keyword evidence="7 8" id="KW-0739">Sodium transport</keyword>
<evidence type="ECO:0000256" key="8">
    <source>
        <dbReference type="HAMAP-Rule" id="MF_00425"/>
    </source>
</evidence>
<evidence type="ECO:0000256" key="7">
    <source>
        <dbReference type="ARBA" id="ARBA00023201"/>
    </source>
</evidence>
<dbReference type="InterPro" id="IPR056148">
    <property type="entry name" value="NQRA_2nd"/>
</dbReference>
<evidence type="ECO:0000256" key="5">
    <source>
        <dbReference type="ARBA" id="ARBA00023065"/>
    </source>
</evidence>
<evidence type="ECO:0000256" key="6">
    <source>
        <dbReference type="ARBA" id="ARBA00023075"/>
    </source>
</evidence>
<dbReference type="RefSeq" id="WP_087110451.1">
    <property type="nucleotide sequence ID" value="NZ_CBCSCN010000003.1"/>
</dbReference>
<dbReference type="PANTHER" id="PTHR37839:SF1">
    <property type="entry name" value="NA(+)-TRANSLOCATING NADH-QUINONE REDUCTASE SUBUNIT A"/>
    <property type="match status" value="1"/>
</dbReference>
<evidence type="ECO:0000259" key="9">
    <source>
        <dbReference type="Pfam" id="PF05896"/>
    </source>
</evidence>
<keyword evidence="6 8" id="KW-0830">Ubiquinone</keyword>